<sequence>MSVAILIEFKEQGRKELYIPVATEGEYGTEWVENAEKLGLRWLPLFQAGTSVDVADLPAVVNEIQQLRARLVGNPKKAATVERMDFILESLGEVPPEEISRIFIG</sequence>
<accession>S9P427</accession>
<dbReference type="RefSeq" id="WP_002624711.1">
    <property type="nucleotide sequence ID" value="NZ_ANAH02000028.1"/>
</dbReference>
<dbReference type="Proteomes" id="UP000011682">
    <property type="component" value="Unassembled WGS sequence"/>
</dbReference>
<organism evidence="1 2">
    <name type="scientific">Cystobacter fuscus (strain ATCC 25194 / DSM 2262 / NBRC 100088 / M29)</name>
    <dbReference type="NCBI Taxonomy" id="1242864"/>
    <lineage>
        <taxon>Bacteria</taxon>
        <taxon>Pseudomonadati</taxon>
        <taxon>Myxococcota</taxon>
        <taxon>Myxococcia</taxon>
        <taxon>Myxococcales</taxon>
        <taxon>Cystobacterineae</taxon>
        <taxon>Archangiaceae</taxon>
        <taxon>Cystobacter</taxon>
    </lineage>
</organism>
<keyword evidence="2" id="KW-1185">Reference proteome</keyword>
<gene>
    <name evidence="1" type="ORF">D187_004465</name>
</gene>
<evidence type="ECO:0000313" key="1">
    <source>
        <dbReference type="EMBL" id="EPX57931.1"/>
    </source>
</evidence>
<dbReference type="EMBL" id="ANAH02000028">
    <property type="protein sequence ID" value="EPX57931.1"/>
    <property type="molecule type" value="Genomic_DNA"/>
</dbReference>
<evidence type="ECO:0000313" key="2">
    <source>
        <dbReference type="Proteomes" id="UP000011682"/>
    </source>
</evidence>
<comment type="caution">
    <text evidence="1">The sequence shown here is derived from an EMBL/GenBank/DDBJ whole genome shotgun (WGS) entry which is preliminary data.</text>
</comment>
<name>S9P427_CYSF2</name>
<proteinExistence type="predicted"/>
<dbReference type="AlphaFoldDB" id="S9P427"/>
<dbReference type="OrthoDB" id="513854at2"/>
<dbReference type="eggNOG" id="ENOG5033HH0">
    <property type="taxonomic scope" value="Bacteria"/>
</dbReference>
<reference evidence="1" key="1">
    <citation type="submission" date="2013-05" db="EMBL/GenBank/DDBJ databases">
        <title>Genome assembly of Cystobacter fuscus DSM 2262.</title>
        <authorList>
            <person name="Sharma G."/>
            <person name="Khatri I."/>
            <person name="Kaur C."/>
            <person name="Mayilraj S."/>
            <person name="Subramanian S."/>
        </authorList>
    </citation>
    <scope>NUCLEOTIDE SEQUENCE [LARGE SCALE GENOMIC DNA]</scope>
    <source>
        <strain evidence="1">DSM 2262</strain>
    </source>
</reference>
<protein>
    <submittedName>
        <fullName evidence="1">Uncharacterized protein</fullName>
    </submittedName>
</protein>